<evidence type="ECO:0000313" key="1">
    <source>
        <dbReference type="EMBL" id="SUI98209.1"/>
    </source>
</evidence>
<dbReference type="Proteomes" id="UP000254893">
    <property type="component" value="Unassembled WGS sequence"/>
</dbReference>
<sequence>MDGWISETRTSNTLQIAYAYPSVNPMRMYPVLLAFDKGYRYKIEVRVFTVNSNRQEAVDNLKWIAEHMEIGIDLPE</sequence>
<proteinExistence type="predicted"/>
<protein>
    <submittedName>
        <fullName evidence="1">Uncharacterized protein</fullName>
    </submittedName>
</protein>
<name>A0A380BD38_SPHSI</name>
<organism evidence="1 2">
    <name type="scientific">Sphingobacterium spiritivorum</name>
    <name type="common">Flavobacterium spiritivorum</name>
    <dbReference type="NCBI Taxonomy" id="258"/>
    <lineage>
        <taxon>Bacteria</taxon>
        <taxon>Pseudomonadati</taxon>
        <taxon>Bacteroidota</taxon>
        <taxon>Sphingobacteriia</taxon>
        <taxon>Sphingobacteriales</taxon>
        <taxon>Sphingobacteriaceae</taxon>
        <taxon>Sphingobacterium</taxon>
    </lineage>
</organism>
<dbReference type="RefSeq" id="WP_258861909.1">
    <property type="nucleotide sequence ID" value="NZ_UGYW01000001.1"/>
</dbReference>
<dbReference type="EMBL" id="UGYW01000001">
    <property type="protein sequence ID" value="SUI98209.1"/>
    <property type="molecule type" value="Genomic_DNA"/>
</dbReference>
<accession>A0A380BD38</accession>
<gene>
    <name evidence="1" type="ORF">NCTC11388_00572</name>
</gene>
<reference evidence="1 2" key="1">
    <citation type="submission" date="2018-06" db="EMBL/GenBank/DDBJ databases">
        <authorList>
            <consortium name="Pathogen Informatics"/>
            <person name="Doyle S."/>
        </authorList>
    </citation>
    <scope>NUCLEOTIDE SEQUENCE [LARGE SCALE GENOMIC DNA]</scope>
    <source>
        <strain evidence="1 2">NCTC11388</strain>
    </source>
</reference>
<evidence type="ECO:0000313" key="2">
    <source>
        <dbReference type="Proteomes" id="UP000254893"/>
    </source>
</evidence>
<dbReference type="AlphaFoldDB" id="A0A380BD38"/>